<organism evidence="2 3">
    <name type="scientific">Physcomitrium patens</name>
    <name type="common">Spreading-leaved earth moss</name>
    <name type="synonym">Physcomitrella patens</name>
    <dbReference type="NCBI Taxonomy" id="3218"/>
    <lineage>
        <taxon>Eukaryota</taxon>
        <taxon>Viridiplantae</taxon>
        <taxon>Streptophyta</taxon>
        <taxon>Embryophyta</taxon>
        <taxon>Bryophyta</taxon>
        <taxon>Bryophytina</taxon>
        <taxon>Bryopsida</taxon>
        <taxon>Funariidae</taxon>
        <taxon>Funariales</taxon>
        <taxon>Funariaceae</taxon>
        <taxon>Physcomitrium</taxon>
    </lineage>
</organism>
<dbReference type="OrthoDB" id="1937673at2759"/>
<feature type="compositionally biased region" description="Basic residues" evidence="1">
    <location>
        <begin position="130"/>
        <end position="164"/>
    </location>
</feature>
<sequence length="375" mass="42189">MKSMPDGGGGGEEVVEKSARQRLESTESKNGSKLNGNDSSRSGKHLRMISNWSRSSNKKRRRASTVSSGSSSEEEDTDWSTSVGPSSDSDDDDVRKSRKRRRSALKKSGLRSSDESSSDDSSSESEDISRKHKSSGSRGKKSGRRKERTGSKVKSKERRSHRSGNSRDRDIESVSKKTKDRTKSRDKVESRHKDRRSKHRKEEGKKNSKDKVEEVAPSPQEGFIISKISRTPLQEKMDAQEKQKALIRHNAEMAKARLASGDMQRAREEQAEMQRLYGAVDWRARKKLRSEKKRLERTIAAGNKLANIEEREIARMDAFRVALGLPTAEAQRQAEWRAEATRALAEQEATMRETPASLLSAKPIKHSVIGPRLPH</sequence>
<accession>A0A7I4EHR7</accession>
<dbReference type="KEGG" id="ppp:112286703"/>
<dbReference type="RefSeq" id="XP_024384620.1">
    <property type="nucleotide sequence ID" value="XM_024528852.2"/>
</dbReference>
<feature type="compositionally biased region" description="Basic and acidic residues" evidence="1">
    <location>
        <begin position="165"/>
        <end position="192"/>
    </location>
</feature>
<feature type="compositionally biased region" description="Basic residues" evidence="1">
    <location>
        <begin position="96"/>
        <end position="109"/>
    </location>
</feature>
<evidence type="ECO:0000313" key="2">
    <source>
        <dbReference type="EnsemblPlants" id="Pp3c9_15840V3.3"/>
    </source>
</evidence>
<feature type="compositionally biased region" description="Acidic residues" evidence="1">
    <location>
        <begin position="116"/>
        <end position="126"/>
    </location>
</feature>
<proteinExistence type="predicted"/>
<protein>
    <submittedName>
        <fullName evidence="2">Uncharacterized protein</fullName>
    </submittedName>
</protein>
<gene>
    <name evidence="2" type="primary">LOC112286703</name>
</gene>
<name>A0A7I4EHR7_PHYPA</name>
<dbReference type="Proteomes" id="UP000006727">
    <property type="component" value="Chromosome 9"/>
</dbReference>
<feature type="region of interest" description="Disordered" evidence="1">
    <location>
        <begin position="1"/>
        <end position="241"/>
    </location>
</feature>
<evidence type="ECO:0000313" key="3">
    <source>
        <dbReference type="Proteomes" id="UP000006727"/>
    </source>
</evidence>
<feature type="compositionally biased region" description="Basic and acidic residues" evidence="1">
    <location>
        <begin position="200"/>
        <end position="214"/>
    </location>
</feature>
<dbReference type="EnsemblPlants" id="Pp3c9_15840V3.3">
    <property type="protein sequence ID" value="Pp3c9_15840V3.3"/>
    <property type="gene ID" value="Pp3c9_15840"/>
</dbReference>
<dbReference type="EnsemblPlants" id="Pp3c9_15840V3.2">
    <property type="protein sequence ID" value="Pp3c9_15840V3.2"/>
    <property type="gene ID" value="Pp3c9_15840"/>
</dbReference>
<evidence type="ECO:0000256" key="1">
    <source>
        <dbReference type="SAM" id="MobiDB-lite"/>
    </source>
</evidence>
<reference evidence="2 3" key="2">
    <citation type="journal article" date="2018" name="Plant J.">
        <title>The Physcomitrella patens chromosome-scale assembly reveals moss genome structure and evolution.</title>
        <authorList>
            <person name="Lang D."/>
            <person name="Ullrich K.K."/>
            <person name="Murat F."/>
            <person name="Fuchs J."/>
            <person name="Jenkins J."/>
            <person name="Haas F.B."/>
            <person name="Piednoel M."/>
            <person name="Gundlach H."/>
            <person name="Van Bel M."/>
            <person name="Meyberg R."/>
            <person name="Vives C."/>
            <person name="Morata J."/>
            <person name="Symeonidi A."/>
            <person name="Hiss M."/>
            <person name="Muchero W."/>
            <person name="Kamisugi Y."/>
            <person name="Saleh O."/>
            <person name="Blanc G."/>
            <person name="Decker E.L."/>
            <person name="van Gessel N."/>
            <person name="Grimwood J."/>
            <person name="Hayes R.D."/>
            <person name="Graham S.W."/>
            <person name="Gunter L.E."/>
            <person name="McDaniel S.F."/>
            <person name="Hoernstein S.N.W."/>
            <person name="Larsson A."/>
            <person name="Li F.W."/>
            <person name="Perroud P.F."/>
            <person name="Phillips J."/>
            <person name="Ranjan P."/>
            <person name="Rokshar D.S."/>
            <person name="Rothfels C.J."/>
            <person name="Schneider L."/>
            <person name="Shu S."/>
            <person name="Stevenson D.W."/>
            <person name="Thummler F."/>
            <person name="Tillich M."/>
            <person name="Villarreal Aguilar J.C."/>
            <person name="Widiez T."/>
            <person name="Wong G.K."/>
            <person name="Wymore A."/>
            <person name="Zhang Y."/>
            <person name="Zimmer A.D."/>
            <person name="Quatrano R.S."/>
            <person name="Mayer K.F.X."/>
            <person name="Goodstein D."/>
            <person name="Casacuberta J.M."/>
            <person name="Vandepoele K."/>
            <person name="Reski R."/>
            <person name="Cuming A.C."/>
            <person name="Tuskan G.A."/>
            <person name="Maumus F."/>
            <person name="Salse J."/>
            <person name="Schmutz J."/>
            <person name="Rensing S.A."/>
        </authorList>
    </citation>
    <scope>NUCLEOTIDE SEQUENCE [LARGE SCALE GENOMIC DNA]</scope>
    <source>
        <strain evidence="2 3">cv. Gransden 2004</strain>
    </source>
</reference>
<reference evidence="2" key="3">
    <citation type="submission" date="2020-12" db="UniProtKB">
        <authorList>
            <consortium name="EnsemblPlants"/>
        </authorList>
    </citation>
    <scope>IDENTIFICATION</scope>
</reference>
<keyword evidence="3" id="KW-1185">Reference proteome</keyword>
<dbReference type="EMBL" id="ABEU02000009">
    <property type="status" value="NOT_ANNOTATED_CDS"/>
    <property type="molecule type" value="Genomic_DNA"/>
</dbReference>
<feature type="compositionally biased region" description="Gly residues" evidence="1">
    <location>
        <begin position="1"/>
        <end position="12"/>
    </location>
</feature>
<dbReference type="GeneID" id="112286703"/>
<feature type="compositionally biased region" description="Basic and acidic residues" evidence="1">
    <location>
        <begin position="14"/>
        <end position="27"/>
    </location>
</feature>
<dbReference type="Gramene" id="Pp3c9_15840V3.2">
    <property type="protein sequence ID" value="Pp3c9_15840V3.2"/>
    <property type="gene ID" value="Pp3c9_15840"/>
</dbReference>
<feature type="compositionally biased region" description="Polar residues" evidence="1">
    <location>
        <begin position="28"/>
        <end position="40"/>
    </location>
</feature>
<dbReference type="AlphaFoldDB" id="A0A7I4EHR7"/>
<reference evidence="2 3" key="1">
    <citation type="journal article" date="2008" name="Science">
        <title>The Physcomitrella genome reveals evolutionary insights into the conquest of land by plants.</title>
        <authorList>
            <person name="Rensing S."/>
            <person name="Lang D."/>
            <person name="Zimmer A."/>
            <person name="Terry A."/>
            <person name="Salamov A."/>
            <person name="Shapiro H."/>
            <person name="Nishiyama T."/>
            <person name="Perroud P.-F."/>
            <person name="Lindquist E."/>
            <person name="Kamisugi Y."/>
            <person name="Tanahashi T."/>
            <person name="Sakakibara K."/>
            <person name="Fujita T."/>
            <person name="Oishi K."/>
            <person name="Shin-I T."/>
            <person name="Kuroki Y."/>
            <person name="Toyoda A."/>
            <person name="Suzuki Y."/>
            <person name="Hashimoto A."/>
            <person name="Yamaguchi K."/>
            <person name="Sugano A."/>
            <person name="Kohara Y."/>
            <person name="Fujiyama A."/>
            <person name="Anterola A."/>
            <person name="Aoki S."/>
            <person name="Ashton N."/>
            <person name="Barbazuk W.B."/>
            <person name="Barker E."/>
            <person name="Bennetzen J."/>
            <person name="Bezanilla M."/>
            <person name="Blankenship R."/>
            <person name="Cho S.H."/>
            <person name="Dutcher S."/>
            <person name="Estelle M."/>
            <person name="Fawcett J.A."/>
            <person name="Gundlach H."/>
            <person name="Hanada K."/>
            <person name="Heyl A."/>
            <person name="Hicks K.A."/>
            <person name="Hugh J."/>
            <person name="Lohr M."/>
            <person name="Mayer K."/>
            <person name="Melkozernov A."/>
            <person name="Murata T."/>
            <person name="Nelson D."/>
            <person name="Pils B."/>
            <person name="Prigge M."/>
            <person name="Reiss B."/>
            <person name="Renner T."/>
            <person name="Rombauts S."/>
            <person name="Rushton P."/>
            <person name="Sanderfoot A."/>
            <person name="Schween G."/>
            <person name="Shiu S.-H."/>
            <person name="Stueber K."/>
            <person name="Theodoulou F.L."/>
            <person name="Tu H."/>
            <person name="Van de Peer Y."/>
            <person name="Verrier P.J."/>
            <person name="Waters E."/>
            <person name="Wood A."/>
            <person name="Yang L."/>
            <person name="Cove D."/>
            <person name="Cuming A."/>
            <person name="Hasebe M."/>
            <person name="Lucas S."/>
            <person name="Mishler D.B."/>
            <person name="Reski R."/>
            <person name="Grigoriev I."/>
            <person name="Quatrano R.S."/>
            <person name="Boore J.L."/>
        </authorList>
    </citation>
    <scope>NUCLEOTIDE SEQUENCE [LARGE SCALE GENOMIC DNA]</scope>
    <source>
        <strain evidence="2 3">cv. Gransden 2004</strain>
    </source>
</reference>
<dbReference type="Gramene" id="Pp3c9_15840V3.3">
    <property type="protein sequence ID" value="Pp3c9_15840V3.3"/>
    <property type="gene ID" value="Pp3c9_15840"/>
</dbReference>